<dbReference type="AlphaFoldDB" id="A0AAP2S1X6"/>
<evidence type="ECO:0000313" key="2">
    <source>
        <dbReference type="EMBL" id="MCF5655087.1"/>
    </source>
</evidence>
<dbReference type="Proteomes" id="UP000814126">
    <property type="component" value="Unassembled WGS sequence"/>
</dbReference>
<dbReference type="Pfam" id="PF04449">
    <property type="entry name" value="Fimbrial_CS1"/>
    <property type="match status" value="1"/>
</dbReference>
<protein>
    <submittedName>
        <fullName evidence="2">Adhesin</fullName>
    </submittedName>
</protein>
<evidence type="ECO:0000313" key="3">
    <source>
        <dbReference type="Proteomes" id="UP000814126"/>
    </source>
</evidence>
<gene>
    <name evidence="2" type="ORF">GIV46_08640</name>
</gene>
<proteinExistence type="predicted"/>
<evidence type="ECO:0000256" key="1">
    <source>
        <dbReference type="SAM" id="SignalP"/>
    </source>
</evidence>
<organism evidence="2 3">
    <name type="scientific">Pseudomonas poae</name>
    <dbReference type="NCBI Taxonomy" id="200451"/>
    <lineage>
        <taxon>Bacteria</taxon>
        <taxon>Pseudomonadati</taxon>
        <taxon>Pseudomonadota</taxon>
        <taxon>Gammaproteobacteria</taxon>
        <taxon>Pseudomonadales</taxon>
        <taxon>Pseudomonadaceae</taxon>
        <taxon>Pseudomonas</taxon>
    </lineage>
</organism>
<dbReference type="GO" id="GO:0009289">
    <property type="term" value="C:pilus"/>
    <property type="evidence" value="ECO:0007669"/>
    <property type="project" value="InterPro"/>
</dbReference>
<sequence>MFKTLACTALSTVCLLFVPLAWAAVERETFEVFVTIPTADFYVLPVDPLLVQREQHLVYNPVTSQMSSLRAPFEVKNIGGAIAARLDSEAFLSNGTDRIDLQVTFNQVPLSLEQAQVVSSIDAKPGRRVGLEIAAVKPPEDYQPGRYFGTVHMVFDALVSGSF</sequence>
<dbReference type="RefSeq" id="WP_169896334.1">
    <property type="nucleotide sequence ID" value="NZ_CP142150.1"/>
</dbReference>
<reference evidence="2" key="1">
    <citation type="submission" date="2019-11" db="EMBL/GenBank/DDBJ databases">
        <title>Epiphytic Pseudomonas syringae from cherry orchards.</title>
        <authorList>
            <person name="Hulin M.T."/>
        </authorList>
    </citation>
    <scope>NUCLEOTIDE SEQUENCE</scope>
    <source>
        <strain evidence="2">PA-2-1F</strain>
    </source>
</reference>
<feature type="chain" id="PRO_5042891206" evidence="1">
    <location>
        <begin position="24"/>
        <end position="163"/>
    </location>
</feature>
<accession>A0AAP2S1X6</accession>
<name>A0AAP2S1X6_9PSED</name>
<keyword evidence="1" id="KW-0732">Signal</keyword>
<dbReference type="EMBL" id="WJZX01000021">
    <property type="protein sequence ID" value="MCF5655087.1"/>
    <property type="molecule type" value="Genomic_DNA"/>
</dbReference>
<dbReference type="Gene3D" id="2.60.40.2040">
    <property type="entry name" value="CFA/I fimbrial subunit E, pilin domain"/>
    <property type="match status" value="1"/>
</dbReference>
<comment type="caution">
    <text evidence="2">The sequence shown here is derived from an EMBL/GenBank/DDBJ whole genome shotgun (WGS) entry which is preliminary data.</text>
</comment>
<feature type="signal peptide" evidence="1">
    <location>
        <begin position="1"/>
        <end position="23"/>
    </location>
</feature>
<dbReference type="InterPro" id="IPR007540">
    <property type="entry name" value="Fimbrial_CS1-type"/>
</dbReference>